<keyword evidence="2" id="KW-1185">Reference proteome</keyword>
<accession>A0A386PQU5</accession>
<dbReference type="EMBL" id="CP031933">
    <property type="protein sequence ID" value="AYE37598.1"/>
    <property type="molecule type" value="Genomic_DNA"/>
</dbReference>
<protein>
    <submittedName>
        <fullName evidence="1">Uncharacterized protein</fullName>
    </submittedName>
</protein>
<evidence type="ECO:0000313" key="1">
    <source>
        <dbReference type="EMBL" id="AYE37598.1"/>
    </source>
</evidence>
<proteinExistence type="predicted"/>
<dbReference type="AlphaFoldDB" id="A0A386PQU5"/>
<dbReference type="KEGG" id="lzh:D1B17_02545"/>
<reference evidence="2" key="1">
    <citation type="submission" date="2018-08" db="EMBL/GenBank/DDBJ databases">
        <title>Genome of Lactobacillus sp. HBUAS52074.</title>
        <authorList>
            <person name="Guo Z."/>
            <person name="Zhang Z.D."/>
        </authorList>
    </citation>
    <scope>NUCLEOTIDE SEQUENCE [LARGE SCALE GENOMIC DNA]</scope>
    <source>
        <strain evidence="2">HBUAS52074</strain>
    </source>
</reference>
<organism evidence="1 2">
    <name type="scientific">Companilactobacillus zhachilii</name>
    <dbReference type="NCBI Taxonomy" id="2304606"/>
    <lineage>
        <taxon>Bacteria</taxon>
        <taxon>Bacillati</taxon>
        <taxon>Bacillota</taxon>
        <taxon>Bacilli</taxon>
        <taxon>Lactobacillales</taxon>
        <taxon>Lactobacillaceae</taxon>
        <taxon>Companilactobacillus</taxon>
    </lineage>
</organism>
<sequence>MRIVDEKDVSEDNISILGAIFEINSFYKKLGYYFNNFAHKYLENQANVHSNQDIKIDYNNALSTIIHIFKLDDKQSGIILDEMRYTGKILPKKVFKYKTNSFYDYGLRLISLENGISHNLSTVFNTYTIWDTPEKIMLYLAKKNHVVGLSATAGIKSKLSNYDLDYLEGCLKDSYVNAIDDKLISEETLIELNNQDKEYTNQSIPINSSSTEQIGEYLDYGDRSNPGDLNNILKKIMGEKFSIDKITAIGNGIQSRTTENYLMKRYLEIIYSMAIFFKNKNLESFLCLNNKSAKENDNKLDLNLLKNVFDYFNEENSDDAYLFNLQGENFAETKAKIKSKLHKGGRVFVLSTYQTIGDGQNLQYTPFSSEKLKQINISNFSETDQRYTKKDFDGLYLGEITYVIESLSDSDFDVKELLNYFFQIEYLAKSYEISINEKNYLINRGLQKISNEKVYSNLKLITKESSRRKLLTTVIQAVGRLSRTFNKNEISILISDNLLKNLPYDDLKEMKDAGLLTMEMISVFELLPDKSEISQSVSDKNRRNNAKNRNEDCELFVYRILSSFRQAENYESGQDYDDLRESVLKHPVLTEGEQTDYSEFYIEMDGPEYWISSDKNPNYYFKKDMTNESLIEISERSSTLPDFMKNPIVRKYFVDNGWPTKFRTDGRIMCSYLFQFIYKAIVAEKAGIAILENQLNIKLKRFSKEGFFEKFDYEFMNGQIVFDFKNWKNFDKEFEQEIDRVSKKLDEVNGKKAFIINLIGDGSYLPYETNDERIVIVQSLMNKDGILNDGNIRYIAKRIAQTS</sequence>
<name>A0A386PQU5_9LACO</name>
<evidence type="ECO:0000313" key="2">
    <source>
        <dbReference type="Proteomes" id="UP000267208"/>
    </source>
</evidence>
<dbReference type="OrthoDB" id="6372157at2"/>
<dbReference type="RefSeq" id="WP_120141854.1">
    <property type="nucleotide sequence ID" value="NZ_CP031933.2"/>
</dbReference>
<dbReference type="Proteomes" id="UP000267208">
    <property type="component" value="Chromosome"/>
</dbReference>
<gene>
    <name evidence="1" type="ORF">D1B17_02545</name>
</gene>